<organism evidence="2 3">
    <name type="scientific">Methylovulum psychrotolerans</name>
    <dbReference type="NCBI Taxonomy" id="1704499"/>
    <lineage>
        <taxon>Bacteria</taxon>
        <taxon>Pseudomonadati</taxon>
        <taxon>Pseudomonadota</taxon>
        <taxon>Gammaproteobacteria</taxon>
        <taxon>Methylococcales</taxon>
        <taxon>Methylococcaceae</taxon>
        <taxon>Methylovulum</taxon>
    </lineage>
</organism>
<comment type="caution">
    <text evidence="2">The sequence shown here is derived from an EMBL/GenBank/DDBJ whole genome shotgun (WGS) entry which is preliminary data.</text>
</comment>
<accession>A0A2S5CHJ5</accession>
<evidence type="ECO:0000313" key="2">
    <source>
        <dbReference type="EMBL" id="POZ50202.1"/>
    </source>
</evidence>
<name>A0A2S5CHJ5_9GAMM</name>
<feature type="region of interest" description="Disordered" evidence="1">
    <location>
        <begin position="1"/>
        <end position="28"/>
    </location>
</feature>
<evidence type="ECO:0000256" key="1">
    <source>
        <dbReference type="SAM" id="MobiDB-lite"/>
    </source>
</evidence>
<reference evidence="2 3" key="1">
    <citation type="submission" date="2017-11" db="EMBL/GenBank/DDBJ databases">
        <title>Draft Genome Sequence of Methylobacter psychrotolerans Sph1T, an Obligate Methanotroph from Low-Temperature Environments.</title>
        <authorList>
            <person name="Oshkin I.Y."/>
            <person name="Miroshnikov K."/>
            <person name="Belova S.E."/>
            <person name="Korzhenkov A."/>
            <person name="Toshchakov S.V."/>
            <person name="Dedysh S.N."/>
        </authorList>
    </citation>
    <scope>NUCLEOTIDE SEQUENCE [LARGE SCALE GENOMIC DNA]</scope>
    <source>
        <strain evidence="2 3">Sph1</strain>
    </source>
</reference>
<dbReference type="EMBL" id="PGFZ01000013">
    <property type="protein sequence ID" value="POZ50202.1"/>
    <property type="molecule type" value="Genomic_DNA"/>
</dbReference>
<evidence type="ECO:0000313" key="3">
    <source>
        <dbReference type="Proteomes" id="UP000237423"/>
    </source>
</evidence>
<protein>
    <submittedName>
        <fullName evidence="2">Uncharacterized protein</fullName>
    </submittedName>
</protein>
<gene>
    <name evidence="2" type="ORF">AADEFJLK_03951</name>
</gene>
<proteinExistence type="predicted"/>
<dbReference type="Proteomes" id="UP000237423">
    <property type="component" value="Unassembled WGS sequence"/>
</dbReference>
<dbReference type="AlphaFoldDB" id="A0A2S5CHJ5"/>
<sequence length="126" mass="14146">MVRGAAGLADSHYRPHQETGGKPSALLRRLRPSGVPQDQQLLDRVMQRMDRHLFGTQYFHGGRATAELNIRGWALIYNFAPSNPMTVRKHLGKKSPAERLNGFSYHDNWLENLLVSASLQGVRASP</sequence>